<dbReference type="PANTHER" id="PTHR32329">
    <property type="entry name" value="BIFUNCTIONAL PROTEIN [INCLUDES 2-HYDROXYACYL-COA DEHYDRATASE (N-TER) AND ITS ACTIVATOR DOMAIN (C_TERM)-RELATED"/>
    <property type="match status" value="1"/>
</dbReference>
<dbReference type="InterPro" id="IPR043129">
    <property type="entry name" value="ATPase_NBD"/>
</dbReference>
<organism evidence="6 7">
    <name type="scientific">Shewanella yunxiaonensis</name>
    <dbReference type="NCBI Taxonomy" id="2829809"/>
    <lineage>
        <taxon>Bacteria</taxon>
        <taxon>Pseudomonadati</taxon>
        <taxon>Pseudomonadota</taxon>
        <taxon>Gammaproteobacteria</taxon>
        <taxon>Alteromonadales</taxon>
        <taxon>Shewanellaceae</taxon>
        <taxon>Shewanella</taxon>
    </lineage>
</organism>
<keyword evidence="7" id="KW-1185">Reference proteome</keyword>
<name>A0ABX7YW19_9GAMM</name>
<sequence>MIVAGCDLGSAAGKVVILKDKKVISSAVVKSTTSPEKTALKALEIAMSAIGMKDLAELDNIVSTGYGRSKLSFVKKNVTEIACHARGAFELNPTIRTLIDVGGQDCKIISITNKGRVAEFNMNDRCAAGTGKFLESMARTLNCSLEEFSDLALSHTEILKISSQCSVFAESEVITLINDGMKPENIAAGLVDSIARRLIAMINRVGLELPVGFSGGGAKSESLVKFLEKKLNTEIVRFDCSPQLVGAIGAAHFATELIEI</sequence>
<comment type="cofactor">
    <cofactor evidence="1">
        <name>[4Fe-4S] cluster</name>
        <dbReference type="ChEBI" id="CHEBI:49883"/>
    </cofactor>
</comment>
<dbReference type="EMBL" id="CP073587">
    <property type="protein sequence ID" value="QUN06990.1"/>
    <property type="molecule type" value="Genomic_DNA"/>
</dbReference>
<proteinExistence type="predicted"/>
<evidence type="ECO:0000256" key="4">
    <source>
        <dbReference type="ARBA" id="ARBA00023014"/>
    </source>
</evidence>
<dbReference type="Proteomes" id="UP000679575">
    <property type="component" value="Chromosome"/>
</dbReference>
<dbReference type="InterPro" id="IPR008275">
    <property type="entry name" value="CoA_E_activase_dom"/>
</dbReference>
<keyword evidence="4" id="KW-0411">Iron-sulfur</keyword>
<evidence type="ECO:0000256" key="1">
    <source>
        <dbReference type="ARBA" id="ARBA00001966"/>
    </source>
</evidence>
<evidence type="ECO:0000256" key="2">
    <source>
        <dbReference type="ARBA" id="ARBA00022723"/>
    </source>
</evidence>
<keyword evidence="3" id="KW-0408">Iron</keyword>
<evidence type="ECO:0000256" key="3">
    <source>
        <dbReference type="ARBA" id="ARBA00023004"/>
    </source>
</evidence>
<dbReference type="Pfam" id="PF01869">
    <property type="entry name" value="BcrAD_BadFG"/>
    <property type="match status" value="1"/>
</dbReference>
<evidence type="ECO:0000313" key="6">
    <source>
        <dbReference type="EMBL" id="QUN06990.1"/>
    </source>
</evidence>
<dbReference type="Gene3D" id="3.30.420.40">
    <property type="match status" value="2"/>
</dbReference>
<dbReference type="PANTHER" id="PTHR32329:SF2">
    <property type="entry name" value="BIFUNCTIONAL PROTEIN [INCLUDES 2-HYDROXYACYL-COA DEHYDRATASE (N-TER) AND ITS ACTIVATOR DOMAIN (C_TERM)"/>
    <property type="match status" value="1"/>
</dbReference>
<feature type="domain" description="ATPase BadF/BadG/BcrA/BcrD type" evidence="5">
    <location>
        <begin position="5"/>
        <end position="254"/>
    </location>
</feature>
<protein>
    <submittedName>
        <fullName evidence="6">2-hydroxyglutaryl-CoA dehydratase</fullName>
    </submittedName>
</protein>
<accession>A0ABX7YW19</accession>
<evidence type="ECO:0000313" key="7">
    <source>
        <dbReference type="Proteomes" id="UP000679575"/>
    </source>
</evidence>
<dbReference type="NCBIfam" id="TIGR00241">
    <property type="entry name" value="CoA_E_activ"/>
    <property type="match status" value="1"/>
</dbReference>
<keyword evidence="2" id="KW-0479">Metal-binding</keyword>
<dbReference type="InterPro" id="IPR051805">
    <property type="entry name" value="Dehydratase_Activator_Redct"/>
</dbReference>
<dbReference type="CDD" id="cd24036">
    <property type="entry name" value="ASKHA_NBD_BcrAD_BadFG_HgdC_HadI"/>
    <property type="match status" value="1"/>
</dbReference>
<dbReference type="InterPro" id="IPR002731">
    <property type="entry name" value="ATPase_BadF"/>
</dbReference>
<dbReference type="RefSeq" id="WP_212595995.1">
    <property type="nucleotide sequence ID" value="NZ_CP073587.1"/>
</dbReference>
<gene>
    <name evidence="6" type="ORF">KDN34_06020</name>
</gene>
<dbReference type="SUPFAM" id="SSF53067">
    <property type="entry name" value="Actin-like ATPase domain"/>
    <property type="match status" value="1"/>
</dbReference>
<reference evidence="6 7" key="1">
    <citation type="submission" date="2021-04" db="EMBL/GenBank/DDBJ databases">
        <title>Novel species identification of genus Shewanella.</title>
        <authorList>
            <person name="Liu G."/>
        </authorList>
    </citation>
    <scope>NUCLEOTIDE SEQUENCE [LARGE SCALE GENOMIC DNA]</scope>
    <source>
        <strain evidence="6 7">FJAT-54481</strain>
    </source>
</reference>
<evidence type="ECO:0000259" key="5">
    <source>
        <dbReference type="Pfam" id="PF01869"/>
    </source>
</evidence>